<dbReference type="EMBL" id="JAMSCK010000002">
    <property type="protein sequence ID" value="MCM8569204.1"/>
    <property type="molecule type" value="Genomic_DNA"/>
</dbReference>
<accession>A0ABT0Z347</accession>
<sequence>MICIKLKGGLGNQMFQYALGRIIEKKEGTDLFIDNRFFRQESKISGLTARSFELDVFPNTYKFADKAKIDLFFSPTILSKIKRKMGINYPRIFMEKKFGYNENVLNFQPPIYLSGYFQSYLYFKGYENLIDEIFSFPSHTLNSINKSYLQEIKAVNSVAVHIRRGDYVQNRLTQEFHGNCNRSYYQKAIEFLKEKIENPHFFFFSDDPKWVRNEFKEFACEKTFIENTSEEAWIDMFLMKTCKHNIIANSSYSWWSAWLNKNSEKLVIAPKKWFAKQNFNISDLIPKGWIQL</sequence>
<protein>
    <submittedName>
        <fullName evidence="3">Alpha-1,2-fucosyltransferase</fullName>
    </submittedName>
</protein>
<dbReference type="RefSeq" id="WP_252112010.1">
    <property type="nucleotide sequence ID" value="NZ_JAMSCK010000002.1"/>
</dbReference>
<comment type="caution">
    <text evidence="3">The sequence shown here is derived from an EMBL/GenBank/DDBJ whole genome shotgun (WGS) entry which is preliminary data.</text>
</comment>
<proteinExistence type="predicted"/>
<reference evidence="3" key="1">
    <citation type="submission" date="2022-06" db="EMBL/GenBank/DDBJ databases">
        <title>Gramella sediminis sp. nov., isolated from deep-sea sediment of the Indian Ocean.</title>
        <authorList>
            <person name="Yang L."/>
        </authorList>
    </citation>
    <scope>NUCLEOTIDE SEQUENCE</scope>
    <source>
        <strain evidence="3">HMD3159</strain>
    </source>
</reference>
<dbReference type="Pfam" id="PF01531">
    <property type="entry name" value="Glyco_transf_11"/>
    <property type="match status" value="1"/>
</dbReference>
<dbReference type="Proteomes" id="UP001155077">
    <property type="component" value="Unassembled WGS sequence"/>
</dbReference>
<keyword evidence="1" id="KW-0328">Glycosyltransferase</keyword>
<dbReference type="CDD" id="cd11301">
    <property type="entry name" value="Fut1_Fut2_like"/>
    <property type="match status" value="1"/>
</dbReference>
<keyword evidence="4" id="KW-1185">Reference proteome</keyword>
<dbReference type="PANTHER" id="PTHR11927:SF9">
    <property type="entry name" value="L-FUCOSYLTRANSFERASE"/>
    <property type="match status" value="1"/>
</dbReference>
<dbReference type="Gene3D" id="3.40.50.11350">
    <property type="match status" value="1"/>
</dbReference>
<organism evidence="3 4">
    <name type="scientific">Gramella jeungdoensis</name>
    <dbReference type="NCBI Taxonomy" id="708091"/>
    <lineage>
        <taxon>Bacteria</taxon>
        <taxon>Pseudomonadati</taxon>
        <taxon>Bacteroidota</taxon>
        <taxon>Flavobacteriia</taxon>
        <taxon>Flavobacteriales</taxon>
        <taxon>Flavobacteriaceae</taxon>
        <taxon>Christiangramia</taxon>
    </lineage>
</organism>
<evidence type="ECO:0000313" key="4">
    <source>
        <dbReference type="Proteomes" id="UP001155077"/>
    </source>
</evidence>
<evidence type="ECO:0000313" key="3">
    <source>
        <dbReference type="EMBL" id="MCM8569204.1"/>
    </source>
</evidence>
<gene>
    <name evidence="3" type="ORF">NE848_07430</name>
</gene>
<name>A0ABT0Z347_9FLAO</name>
<evidence type="ECO:0000256" key="2">
    <source>
        <dbReference type="ARBA" id="ARBA00022679"/>
    </source>
</evidence>
<evidence type="ECO:0000256" key="1">
    <source>
        <dbReference type="ARBA" id="ARBA00022676"/>
    </source>
</evidence>
<keyword evidence="2" id="KW-0808">Transferase</keyword>
<dbReference type="PANTHER" id="PTHR11927">
    <property type="entry name" value="GALACTOSIDE 2-L-FUCOSYLTRANSFERASE"/>
    <property type="match status" value="1"/>
</dbReference>
<dbReference type="InterPro" id="IPR002516">
    <property type="entry name" value="Glyco_trans_11"/>
</dbReference>